<dbReference type="NCBIfam" id="TIGR01994">
    <property type="entry name" value="SUF_scaf_2"/>
    <property type="match status" value="1"/>
</dbReference>
<evidence type="ECO:0000313" key="2">
    <source>
        <dbReference type="EMBL" id="EEU30325.1"/>
    </source>
</evidence>
<dbReference type="HOGENOM" id="CLU_079283_4_0_9"/>
<feature type="domain" description="NIF system FeS cluster assembly NifU N-terminal" evidence="1">
    <location>
        <begin position="10"/>
        <end position="131"/>
    </location>
</feature>
<dbReference type="PANTHER" id="PTHR10093">
    <property type="entry name" value="IRON-SULFUR CLUSTER ASSEMBLY ENZYME NIFU HOMOLOG"/>
    <property type="match status" value="1"/>
</dbReference>
<reference evidence="2 3" key="1">
    <citation type="submission" date="2009-06" db="EMBL/GenBank/DDBJ databases">
        <title>The Genome Sequence of Lactobacillus coleohominis strain 101-4-CHN.</title>
        <authorList>
            <consortium name="The Broad Institute Genome Sequencing Platform"/>
            <person name="Ward D."/>
            <person name="Young S.K."/>
            <person name="Zeng Q."/>
            <person name="Koehrsen M."/>
            <person name="Alvarado L."/>
            <person name="Berlin A."/>
            <person name="Borenstein D."/>
            <person name="Chen Z."/>
            <person name="Engels R."/>
            <person name="Freedman E."/>
            <person name="Gellesch M."/>
            <person name="Goldberg J."/>
            <person name="Griggs A."/>
            <person name="Gujja S."/>
            <person name="Heiman D."/>
            <person name="Hepburn T."/>
            <person name="Howarth C."/>
            <person name="Jen D."/>
            <person name="Larson L."/>
            <person name="Lewis B."/>
            <person name="Mehta T."/>
            <person name="Park D."/>
            <person name="Pearson M."/>
            <person name="Roberts A."/>
            <person name="Saif S."/>
            <person name="Shea T."/>
            <person name="Shenoy N."/>
            <person name="Sisk P."/>
            <person name="Stolte C."/>
            <person name="Sykes S."/>
            <person name="Walk T."/>
            <person name="White J."/>
            <person name="Yandava C."/>
            <person name="Liu Y."/>
            <person name="Xu Q."/>
            <person name="Lander E."/>
            <person name="Nusbaum C."/>
            <person name="Galagan J."/>
            <person name="Birren B."/>
        </authorList>
    </citation>
    <scope>NUCLEOTIDE SEQUENCE [LARGE SCALE GENOMIC DNA]</scope>
    <source>
        <strain evidence="2 3">101-4-CHN</strain>
    </source>
</reference>
<dbReference type="InterPro" id="IPR002871">
    <property type="entry name" value="NIF_FeS_clus_asmbl_NifU_N"/>
</dbReference>
<protein>
    <submittedName>
        <fullName evidence="2">SUF system FeS assembly protein, NifU family</fullName>
    </submittedName>
</protein>
<dbReference type="OrthoDB" id="9804157at2"/>
<organism evidence="2 3">
    <name type="scientific">Limosilactobacillus coleohominis 101-4-CHN</name>
    <dbReference type="NCBI Taxonomy" id="575594"/>
    <lineage>
        <taxon>Bacteria</taxon>
        <taxon>Bacillati</taxon>
        <taxon>Bacillota</taxon>
        <taxon>Bacilli</taxon>
        <taxon>Lactobacillales</taxon>
        <taxon>Lactobacillaceae</taxon>
        <taxon>Limosilactobacillus</taxon>
    </lineage>
</organism>
<dbReference type="GO" id="GO:0051536">
    <property type="term" value="F:iron-sulfur cluster binding"/>
    <property type="evidence" value="ECO:0007669"/>
    <property type="project" value="InterPro"/>
</dbReference>
<dbReference type="Pfam" id="PF01592">
    <property type="entry name" value="NifU_N"/>
    <property type="match status" value="1"/>
</dbReference>
<evidence type="ECO:0000259" key="1">
    <source>
        <dbReference type="Pfam" id="PF01592"/>
    </source>
</evidence>
<dbReference type="Proteomes" id="UP000003987">
    <property type="component" value="Unassembled WGS sequence"/>
</dbReference>
<dbReference type="eggNOG" id="COG0822">
    <property type="taxonomic scope" value="Bacteria"/>
</dbReference>
<dbReference type="RefSeq" id="WP_006916508.1">
    <property type="nucleotide sequence ID" value="NZ_GG698803.1"/>
</dbReference>
<gene>
    <name evidence="2" type="ORF">HMPREF0501_00703</name>
</gene>
<evidence type="ECO:0000313" key="3">
    <source>
        <dbReference type="Proteomes" id="UP000003987"/>
    </source>
</evidence>
<proteinExistence type="predicted"/>
<dbReference type="Gene3D" id="3.90.1010.10">
    <property type="match status" value="1"/>
</dbReference>
<dbReference type="STRING" id="575594.HMPREF0501_00703"/>
<dbReference type="AlphaFoldDB" id="C7XVF9"/>
<name>C7XVF9_9LACO</name>
<dbReference type="GO" id="GO:0016226">
    <property type="term" value="P:iron-sulfur cluster assembly"/>
    <property type="evidence" value="ECO:0007669"/>
    <property type="project" value="InterPro"/>
</dbReference>
<dbReference type="SUPFAM" id="SSF82649">
    <property type="entry name" value="SufE/NifU"/>
    <property type="match status" value="1"/>
</dbReference>
<dbReference type="EMBL" id="GG698803">
    <property type="protein sequence ID" value="EEU30325.1"/>
    <property type="molecule type" value="Genomic_DNA"/>
</dbReference>
<keyword evidence="3" id="KW-1185">Reference proteome</keyword>
<sequence>MGLAKLGFLYKTLVLEHAKQPHHYALHLPEGSHQKTLHNPTCGDTVNVAVQIRNGQLQTVCFNGQGCTISQAVASMMTDELTGRSVDEARQLIQAFLDLCMGKEISPAMQRNLGDAAVMGTVAEFPARIKCATLSWHAVQEILMQNDC</sequence>
<dbReference type="CDD" id="cd06664">
    <property type="entry name" value="IscU_like"/>
    <property type="match status" value="1"/>
</dbReference>
<dbReference type="GO" id="GO:0005506">
    <property type="term" value="F:iron ion binding"/>
    <property type="evidence" value="ECO:0007669"/>
    <property type="project" value="InterPro"/>
</dbReference>
<accession>C7XVF9</accession>